<evidence type="ECO:0000256" key="2">
    <source>
        <dbReference type="ARBA" id="ARBA00023125"/>
    </source>
</evidence>
<feature type="DNA-binding region" description="H-T-H motif" evidence="4">
    <location>
        <begin position="31"/>
        <end position="50"/>
    </location>
</feature>
<keyword evidence="3" id="KW-0804">Transcription</keyword>
<dbReference type="InterPro" id="IPR009057">
    <property type="entry name" value="Homeodomain-like_sf"/>
</dbReference>
<dbReference type="Pfam" id="PF21993">
    <property type="entry name" value="TetR_C_13_2"/>
    <property type="match status" value="1"/>
</dbReference>
<reference evidence="6" key="1">
    <citation type="submission" date="2021-01" db="EMBL/GenBank/DDBJ databases">
        <title>Whole genome shotgun sequence of Planobispora takensis NBRC 109077.</title>
        <authorList>
            <person name="Komaki H."/>
            <person name="Tamura T."/>
        </authorList>
    </citation>
    <scope>NUCLEOTIDE SEQUENCE</scope>
    <source>
        <strain evidence="6">NBRC 109077</strain>
    </source>
</reference>
<dbReference type="RefSeq" id="WP_203872926.1">
    <property type="nucleotide sequence ID" value="NZ_BOOK01000002.1"/>
</dbReference>
<dbReference type="AlphaFoldDB" id="A0A8J3SPY8"/>
<evidence type="ECO:0000256" key="3">
    <source>
        <dbReference type="ARBA" id="ARBA00023163"/>
    </source>
</evidence>
<evidence type="ECO:0000313" key="6">
    <source>
        <dbReference type="EMBL" id="GIH98426.1"/>
    </source>
</evidence>
<gene>
    <name evidence="6" type="ORF">Pta02_04350</name>
</gene>
<dbReference type="Pfam" id="PF00440">
    <property type="entry name" value="TetR_N"/>
    <property type="match status" value="1"/>
</dbReference>
<evidence type="ECO:0000256" key="4">
    <source>
        <dbReference type="PROSITE-ProRule" id="PRU00335"/>
    </source>
</evidence>
<sequence length="208" mass="21579">MTRRQDPAGPRAAMIRSAIKLIRQRGIAAVSFADVLADSGAPRGSIYHHFPDGKAQLVEEATRSAAEHLSAGVTRILDASDTPGALRALADLWRRGLEAGDYAVGCPIVAAALGTERSARDVAGATFEAWCDLIAGKLVADGADRVRARSVAVLVVGGLEGALVLAQARRSSAPLDAVVDELSALCRSVIDVVPRQRGGEITAPPPTG</sequence>
<dbReference type="InterPro" id="IPR054156">
    <property type="entry name" value="YxaF_TetR_C"/>
</dbReference>
<keyword evidence="7" id="KW-1185">Reference proteome</keyword>
<dbReference type="SUPFAM" id="SSF48498">
    <property type="entry name" value="Tetracyclin repressor-like, C-terminal domain"/>
    <property type="match status" value="1"/>
</dbReference>
<organism evidence="6 7">
    <name type="scientific">Planobispora takensis</name>
    <dbReference type="NCBI Taxonomy" id="1367882"/>
    <lineage>
        <taxon>Bacteria</taxon>
        <taxon>Bacillati</taxon>
        <taxon>Actinomycetota</taxon>
        <taxon>Actinomycetes</taxon>
        <taxon>Streptosporangiales</taxon>
        <taxon>Streptosporangiaceae</taxon>
        <taxon>Planobispora</taxon>
    </lineage>
</organism>
<dbReference type="Proteomes" id="UP000634476">
    <property type="component" value="Unassembled WGS sequence"/>
</dbReference>
<name>A0A8J3SPY8_9ACTN</name>
<dbReference type="GO" id="GO:0003677">
    <property type="term" value="F:DNA binding"/>
    <property type="evidence" value="ECO:0007669"/>
    <property type="project" value="UniProtKB-UniRule"/>
</dbReference>
<proteinExistence type="predicted"/>
<dbReference type="PROSITE" id="PS50977">
    <property type="entry name" value="HTH_TETR_2"/>
    <property type="match status" value="1"/>
</dbReference>
<dbReference type="InterPro" id="IPR001647">
    <property type="entry name" value="HTH_TetR"/>
</dbReference>
<evidence type="ECO:0000259" key="5">
    <source>
        <dbReference type="PROSITE" id="PS50977"/>
    </source>
</evidence>
<keyword evidence="1" id="KW-0805">Transcription regulation</keyword>
<dbReference type="PANTHER" id="PTHR47506:SF3">
    <property type="entry name" value="HTH-TYPE TRANSCRIPTIONAL REGULATOR LMRA"/>
    <property type="match status" value="1"/>
</dbReference>
<dbReference type="InterPro" id="IPR036271">
    <property type="entry name" value="Tet_transcr_reg_TetR-rel_C_sf"/>
</dbReference>
<comment type="caution">
    <text evidence="6">The sequence shown here is derived from an EMBL/GenBank/DDBJ whole genome shotgun (WGS) entry which is preliminary data.</text>
</comment>
<dbReference type="EMBL" id="BOOK01000002">
    <property type="protein sequence ID" value="GIH98426.1"/>
    <property type="molecule type" value="Genomic_DNA"/>
</dbReference>
<dbReference type="Gene3D" id="1.10.357.10">
    <property type="entry name" value="Tetracycline Repressor, domain 2"/>
    <property type="match status" value="1"/>
</dbReference>
<accession>A0A8J3SPY8</accession>
<evidence type="ECO:0000313" key="7">
    <source>
        <dbReference type="Proteomes" id="UP000634476"/>
    </source>
</evidence>
<keyword evidence="2 4" id="KW-0238">DNA-binding</keyword>
<protein>
    <submittedName>
        <fullName evidence="6">TetR family transcriptional regulator</fullName>
    </submittedName>
</protein>
<evidence type="ECO:0000256" key="1">
    <source>
        <dbReference type="ARBA" id="ARBA00023015"/>
    </source>
</evidence>
<dbReference type="PANTHER" id="PTHR47506">
    <property type="entry name" value="TRANSCRIPTIONAL REGULATORY PROTEIN"/>
    <property type="match status" value="1"/>
</dbReference>
<feature type="domain" description="HTH tetR-type" evidence="5">
    <location>
        <begin position="8"/>
        <end position="68"/>
    </location>
</feature>
<dbReference type="SUPFAM" id="SSF46689">
    <property type="entry name" value="Homeodomain-like"/>
    <property type="match status" value="1"/>
</dbReference>